<evidence type="ECO:0000313" key="3">
    <source>
        <dbReference type="Proteomes" id="UP000039865"/>
    </source>
</evidence>
<name>A0A078AV08_STYLE</name>
<gene>
    <name evidence="2" type="primary">Contig17039.g18145</name>
    <name evidence="2" type="ORF">STYLEM_15130</name>
</gene>
<accession>A0A078AV08</accession>
<organism evidence="2 3">
    <name type="scientific">Stylonychia lemnae</name>
    <name type="common">Ciliate</name>
    <dbReference type="NCBI Taxonomy" id="5949"/>
    <lineage>
        <taxon>Eukaryota</taxon>
        <taxon>Sar</taxon>
        <taxon>Alveolata</taxon>
        <taxon>Ciliophora</taxon>
        <taxon>Intramacronucleata</taxon>
        <taxon>Spirotrichea</taxon>
        <taxon>Stichotrichia</taxon>
        <taxon>Sporadotrichida</taxon>
        <taxon>Oxytrichidae</taxon>
        <taxon>Stylonychinae</taxon>
        <taxon>Stylonychia</taxon>
    </lineage>
</organism>
<evidence type="ECO:0000313" key="2">
    <source>
        <dbReference type="EMBL" id="CDW86039.1"/>
    </source>
</evidence>
<dbReference type="EMBL" id="CCKQ01014289">
    <property type="protein sequence ID" value="CDW86039.1"/>
    <property type="molecule type" value="Genomic_DNA"/>
</dbReference>
<reference evidence="2 3" key="1">
    <citation type="submission" date="2014-06" db="EMBL/GenBank/DDBJ databases">
        <authorList>
            <person name="Swart Estienne"/>
        </authorList>
    </citation>
    <scope>NUCLEOTIDE SEQUENCE [LARGE SCALE GENOMIC DNA]</scope>
    <source>
        <strain evidence="2 3">130c</strain>
    </source>
</reference>
<dbReference type="InParanoid" id="A0A078AV08"/>
<protein>
    <submittedName>
        <fullName evidence="2">Uncharacterized protein</fullName>
    </submittedName>
</protein>
<keyword evidence="3" id="KW-1185">Reference proteome</keyword>
<feature type="region of interest" description="Disordered" evidence="1">
    <location>
        <begin position="43"/>
        <end position="65"/>
    </location>
</feature>
<evidence type="ECO:0000256" key="1">
    <source>
        <dbReference type="SAM" id="MobiDB-lite"/>
    </source>
</evidence>
<sequence length="213" mass="24976">MSFQEIFSPKINLNINQDQDEQEQNQMFLKTFFRLASAKALDRKRIRKSKGPQKNQKQDDPKISSDQKLIDVNPIDFKKKTPVVLDTVLDHLAQHFSKKYKDKANKNNPQFSRQAELYINKSKYAVSTIEQDKIKHRNKLLKLTEQINNYPLETERRFQNWDAQFKNDIKNAQRRCYSRQRSRADAALASSHIFGGIFDKTEVETSDGINLII</sequence>
<dbReference type="Proteomes" id="UP000039865">
    <property type="component" value="Unassembled WGS sequence"/>
</dbReference>
<proteinExistence type="predicted"/>
<dbReference type="AlphaFoldDB" id="A0A078AV08"/>
<feature type="compositionally biased region" description="Basic and acidic residues" evidence="1">
    <location>
        <begin position="56"/>
        <end position="65"/>
    </location>
</feature>